<dbReference type="EC" id="2.7.13.3" evidence="2"/>
<protein>
    <recommendedName>
        <fullName evidence="10">Sensory/regulatory protein RpfC</fullName>
        <ecNumber evidence="2">2.7.13.3</ecNumber>
    </recommendedName>
</protein>
<evidence type="ECO:0000256" key="4">
    <source>
        <dbReference type="ARBA" id="ARBA00022679"/>
    </source>
</evidence>
<evidence type="ECO:0000313" key="15">
    <source>
        <dbReference type="EMBL" id="MBB1487564.1"/>
    </source>
</evidence>
<dbReference type="FunFam" id="3.30.565.10:FF:000010">
    <property type="entry name" value="Sensor histidine kinase RcsC"/>
    <property type="match status" value="1"/>
</dbReference>
<dbReference type="EMBL" id="JACJFM010000016">
    <property type="protein sequence ID" value="MBB1487564.1"/>
    <property type="molecule type" value="Genomic_DNA"/>
</dbReference>
<evidence type="ECO:0000256" key="12">
    <source>
        <dbReference type="SAM" id="Phobius"/>
    </source>
</evidence>
<proteinExistence type="predicted"/>
<feature type="transmembrane region" description="Helical" evidence="12">
    <location>
        <begin position="241"/>
        <end position="262"/>
    </location>
</feature>
<reference evidence="15 16" key="1">
    <citation type="submission" date="2020-08" db="EMBL/GenBank/DDBJ databases">
        <title>Oceanospirillum sp. nov. isolated from marine sediment.</title>
        <authorList>
            <person name="Ji X."/>
        </authorList>
    </citation>
    <scope>NUCLEOTIDE SEQUENCE [LARGE SCALE GENOMIC DNA]</scope>
    <source>
        <strain evidence="15 16">D5</strain>
    </source>
</reference>
<feature type="modified residue" description="4-aspartylphosphate" evidence="11">
    <location>
        <position position="815"/>
    </location>
</feature>
<feature type="domain" description="Histidine kinase" evidence="13">
    <location>
        <begin position="474"/>
        <end position="694"/>
    </location>
</feature>
<dbReference type="InterPro" id="IPR003661">
    <property type="entry name" value="HisK_dim/P_dom"/>
</dbReference>
<sequence>MQKDHLNQNKLSLGLMRRNRTFVLMSVQIVLFLVGFIWLIGIHLFVLYKLSALEDTYSNEQSRIMLAEQINQNLALLESNLYEMAVTQREKNISRISAASETYIQEVRDILKVLNGGGTYSRQIDVNLESSDKIVNSIHYTRTGESSPYVLEIIDLTPKLAEIEEKIQVLKALLIKRDTAQKNGLQDEYLSSLTEVKRFLKKAPPLFRRMQENINRIYAKSLIQFQEIERDIEQRKHRYDILEAVIAIVTILLVAVIGFVIARRILKTNIQLENALEHAELLKDVAQEAERRNAVIKSILELSVEELTLPQIMNQALEQIISVPWLSVEAQGSIFLADVENKNLILTAEYNLASELQVLCKNVPYGKCLCGRVAASGETVFAPHMDHRHDITFQGIAPHGHVCMPIRTGDNLLGVLNLYIVDGCDRDQINEEFLQLVCNTLASIIDHKRAEEKLLLATQKAEEANQAKSEFLSTMSHEIRTPMNGVIGMTGLLIDTPLNDQQRYFTETIRYSGEALLTIINDILDFSKIEASHLTLEEHPFDLKQLIDSVLEILAPKAREKGIELGLILSLNSHQAYIGDSGRVRQILVNLIGNAIKFTDKGGVRVIVGRCLLSEKDALKISIMDTGIGMEPDVIDTLFQSFSQADSSISRRYGGTGLGLAISRRLAEAMGGEISVESTPGKGSTFTVILPLPVSEQPIESPGRSSGIQTLEQSDVSLTLSEPVDSAISCHALKDAPGLIPETSDKHEQFQVSDHQRSVKETGKLRILLAEDNQINQQVAIHIIKTLGHHVDTVSDGQEAVDAAENYQYDLILMDMQMPVMDGLDATRRIRQRAPDLPIIALTANTQQKDIDACFESGMNEYLAKPFRKQELSDVITRLVSET</sequence>
<keyword evidence="8" id="KW-0902">Two-component regulatory system</keyword>
<dbReference type="RefSeq" id="WP_182809342.1">
    <property type="nucleotide sequence ID" value="NZ_JACJFM010000016.1"/>
</dbReference>
<keyword evidence="7" id="KW-0067">ATP-binding</keyword>
<evidence type="ECO:0000256" key="2">
    <source>
        <dbReference type="ARBA" id="ARBA00012438"/>
    </source>
</evidence>
<dbReference type="Gene3D" id="1.10.287.130">
    <property type="match status" value="1"/>
</dbReference>
<dbReference type="SMART" id="SM00387">
    <property type="entry name" value="HATPase_c"/>
    <property type="match status" value="1"/>
</dbReference>
<dbReference type="SMART" id="SM00065">
    <property type="entry name" value="GAF"/>
    <property type="match status" value="1"/>
</dbReference>
<dbReference type="PROSITE" id="PS50110">
    <property type="entry name" value="RESPONSE_REGULATORY"/>
    <property type="match status" value="1"/>
</dbReference>
<dbReference type="SMART" id="SM00388">
    <property type="entry name" value="HisKA"/>
    <property type="match status" value="1"/>
</dbReference>
<evidence type="ECO:0000256" key="1">
    <source>
        <dbReference type="ARBA" id="ARBA00000085"/>
    </source>
</evidence>
<dbReference type="CDD" id="cd17546">
    <property type="entry name" value="REC_hyHK_CKI1_RcsC-like"/>
    <property type="match status" value="1"/>
</dbReference>
<dbReference type="PROSITE" id="PS50109">
    <property type="entry name" value="HIS_KIN"/>
    <property type="match status" value="1"/>
</dbReference>
<evidence type="ECO:0000256" key="10">
    <source>
        <dbReference type="ARBA" id="ARBA00068150"/>
    </source>
</evidence>
<keyword evidence="12" id="KW-0812">Transmembrane</keyword>
<dbReference type="GO" id="GO:0005524">
    <property type="term" value="F:ATP binding"/>
    <property type="evidence" value="ECO:0007669"/>
    <property type="project" value="UniProtKB-KW"/>
</dbReference>
<feature type="domain" description="Response regulatory" evidence="14">
    <location>
        <begin position="766"/>
        <end position="880"/>
    </location>
</feature>
<dbReference type="Gene3D" id="3.30.565.10">
    <property type="entry name" value="Histidine kinase-like ATPase, C-terminal domain"/>
    <property type="match status" value="1"/>
</dbReference>
<keyword evidence="4" id="KW-0808">Transferase</keyword>
<dbReference type="CDD" id="cd00082">
    <property type="entry name" value="HisKA"/>
    <property type="match status" value="1"/>
</dbReference>
<dbReference type="InterPro" id="IPR005467">
    <property type="entry name" value="His_kinase_dom"/>
</dbReference>
<dbReference type="SUPFAM" id="SSF52172">
    <property type="entry name" value="CheY-like"/>
    <property type="match status" value="1"/>
</dbReference>
<dbReference type="InterPro" id="IPR003594">
    <property type="entry name" value="HATPase_dom"/>
</dbReference>
<name>A0A839ISD0_9GAMM</name>
<dbReference type="InterPro" id="IPR004358">
    <property type="entry name" value="Sig_transdc_His_kin-like_C"/>
</dbReference>
<evidence type="ECO:0000256" key="11">
    <source>
        <dbReference type="PROSITE-ProRule" id="PRU00169"/>
    </source>
</evidence>
<evidence type="ECO:0000256" key="8">
    <source>
        <dbReference type="ARBA" id="ARBA00023012"/>
    </source>
</evidence>
<dbReference type="InterPro" id="IPR029016">
    <property type="entry name" value="GAF-like_dom_sf"/>
</dbReference>
<dbReference type="Gene3D" id="3.30.450.40">
    <property type="match status" value="1"/>
</dbReference>
<dbReference type="InterPro" id="IPR036097">
    <property type="entry name" value="HisK_dim/P_sf"/>
</dbReference>
<dbReference type="SUPFAM" id="SSF47384">
    <property type="entry name" value="Homodimeric domain of signal transducing histidine kinase"/>
    <property type="match status" value="1"/>
</dbReference>
<keyword evidence="6" id="KW-0418">Kinase</keyword>
<dbReference type="Pfam" id="PF00512">
    <property type="entry name" value="HisKA"/>
    <property type="match status" value="1"/>
</dbReference>
<keyword evidence="16" id="KW-1185">Reference proteome</keyword>
<gene>
    <name evidence="15" type="ORF">H4O21_13185</name>
</gene>
<dbReference type="Proteomes" id="UP000565262">
    <property type="component" value="Unassembled WGS sequence"/>
</dbReference>
<comment type="caution">
    <text evidence="15">The sequence shown here is derived from an EMBL/GenBank/DDBJ whole genome shotgun (WGS) entry which is preliminary data.</text>
</comment>
<keyword evidence="3 11" id="KW-0597">Phosphoprotein</keyword>
<dbReference type="Pfam" id="PF13185">
    <property type="entry name" value="GAF_2"/>
    <property type="match status" value="1"/>
</dbReference>
<dbReference type="FunFam" id="1.10.287.130:FF:000002">
    <property type="entry name" value="Two-component osmosensing histidine kinase"/>
    <property type="match status" value="1"/>
</dbReference>
<comment type="subunit">
    <text evidence="9">At low DSF concentrations, interacts with RpfF.</text>
</comment>
<keyword evidence="12" id="KW-0472">Membrane</keyword>
<dbReference type="CDD" id="cd16922">
    <property type="entry name" value="HATPase_EvgS-ArcB-TorS-like"/>
    <property type="match status" value="1"/>
</dbReference>
<evidence type="ECO:0000313" key="16">
    <source>
        <dbReference type="Proteomes" id="UP000565262"/>
    </source>
</evidence>
<organism evidence="15 16">
    <name type="scientific">Oceanospirillum sediminis</name>
    <dbReference type="NCBI Taxonomy" id="2760088"/>
    <lineage>
        <taxon>Bacteria</taxon>
        <taxon>Pseudomonadati</taxon>
        <taxon>Pseudomonadota</taxon>
        <taxon>Gammaproteobacteria</taxon>
        <taxon>Oceanospirillales</taxon>
        <taxon>Oceanospirillaceae</taxon>
        <taxon>Oceanospirillum</taxon>
    </lineage>
</organism>
<dbReference type="InterPro" id="IPR001789">
    <property type="entry name" value="Sig_transdc_resp-reg_receiver"/>
</dbReference>
<dbReference type="PANTHER" id="PTHR45339:SF1">
    <property type="entry name" value="HYBRID SIGNAL TRANSDUCTION HISTIDINE KINASE J"/>
    <property type="match status" value="1"/>
</dbReference>
<keyword evidence="12" id="KW-1133">Transmembrane helix</keyword>
<evidence type="ECO:0000259" key="13">
    <source>
        <dbReference type="PROSITE" id="PS50109"/>
    </source>
</evidence>
<keyword evidence="5" id="KW-0547">Nucleotide-binding</keyword>
<feature type="transmembrane region" description="Helical" evidence="12">
    <location>
        <begin position="21"/>
        <end position="48"/>
    </location>
</feature>
<comment type="catalytic activity">
    <reaction evidence="1">
        <text>ATP + protein L-histidine = ADP + protein N-phospho-L-histidine.</text>
        <dbReference type="EC" id="2.7.13.3"/>
    </reaction>
</comment>
<dbReference type="Pfam" id="PF02518">
    <property type="entry name" value="HATPase_c"/>
    <property type="match status" value="1"/>
</dbReference>
<dbReference type="SMART" id="SM00448">
    <property type="entry name" value="REC"/>
    <property type="match status" value="1"/>
</dbReference>
<evidence type="ECO:0000256" key="3">
    <source>
        <dbReference type="ARBA" id="ARBA00022553"/>
    </source>
</evidence>
<dbReference type="Pfam" id="PF00072">
    <property type="entry name" value="Response_reg"/>
    <property type="match status" value="1"/>
</dbReference>
<dbReference type="SUPFAM" id="SSF55781">
    <property type="entry name" value="GAF domain-like"/>
    <property type="match status" value="1"/>
</dbReference>
<dbReference type="GO" id="GO:0000155">
    <property type="term" value="F:phosphorelay sensor kinase activity"/>
    <property type="evidence" value="ECO:0007669"/>
    <property type="project" value="InterPro"/>
</dbReference>
<accession>A0A839ISD0</accession>
<evidence type="ECO:0000256" key="7">
    <source>
        <dbReference type="ARBA" id="ARBA00022840"/>
    </source>
</evidence>
<evidence type="ECO:0000259" key="14">
    <source>
        <dbReference type="PROSITE" id="PS50110"/>
    </source>
</evidence>
<dbReference type="InterPro" id="IPR011006">
    <property type="entry name" value="CheY-like_superfamily"/>
</dbReference>
<evidence type="ECO:0000256" key="9">
    <source>
        <dbReference type="ARBA" id="ARBA00064003"/>
    </source>
</evidence>
<dbReference type="InterPro" id="IPR003018">
    <property type="entry name" value="GAF"/>
</dbReference>
<evidence type="ECO:0000256" key="5">
    <source>
        <dbReference type="ARBA" id="ARBA00022741"/>
    </source>
</evidence>
<dbReference type="InterPro" id="IPR036890">
    <property type="entry name" value="HATPase_C_sf"/>
</dbReference>
<dbReference type="AlphaFoldDB" id="A0A839ISD0"/>
<dbReference type="PRINTS" id="PR00344">
    <property type="entry name" value="BCTRLSENSOR"/>
</dbReference>
<dbReference type="Gene3D" id="3.40.50.2300">
    <property type="match status" value="1"/>
</dbReference>
<dbReference type="PANTHER" id="PTHR45339">
    <property type="entry name" value="HYBRID SIGNAL TRANSDUCTION HISTIDINE KINASE J"/>
    <property type="match status" value="1"/>
</dbReference>
<evidence type="ECO:0000256" key="6">
    <source>
        <dbReference type="ARBA" id="ARBA00022777"/>
    </source>
</evidence>
<dbReference type="SUPFAM" id="SSF55874">
    <property type="entry name" value="ATPase domain of HSP90 chaperone/DNA topoisomerase II/histidine kinase"/>
    <property type="match status" value="1"/>
</dbReference>